<dbReference type="InterPro" id="IPR030678">
    <property type="entry name" value="Peptide/Ni-bd"/>
</dbReference>
<dbReference type="PANTHER" id="PTHR30290">
    <property type="entry name" value="PERIPLASMIC BINDING COMPONENT OF ABC TRANSPORTER"/>
    <property type="match status" value="1"/>
</dbReference>
<feature type="signal peptide" evidence="2">
    <location>
        <begin position="1"/>
        <end position="25"/>
    </location>
</feature>
<dbReference type="SUPFAM" id="SSF53850">
    <property type="entry name" value="Periplasmic binding protein-like II"/>
    <property type="match status" value="1"/>
</dbReference>
<dbReference type="InterPro" id="IPR000914">
    <property type="entry name" value="SBP_5_dom"/>
</dbReference>
<dbReference type="GO" id="GO:0015833">
    <property type="term" value="P:peptide transport"/>
    <property type="evidence" value="ECO:0007669"/>
    <property type="project" value="TreeGrafter"/>
</dbReference>
<name>A0A1S7LDI0_MAGMO</name>
<dbReference type="PANTHER" id="PTHR30290:SF64">
    <property type="entry name" value="ABC TRANSPORTER PERIPLASMIC BINDING PROTEIN"/>
    <property type="match status" value="1"/>
</dbReference>
<keyword evidence="1 2" id="KW-0732">Signal</keyword>
<dbReference type="GO" id="GO:1904680">
    <property type="term" value="F:peptide transmembrane transporter activity"/>
    <property type="evidence" value="ECO:0007669"/>
    <property type="project" value="TreeGrafter"/>
</dbReference>
<dbReference type="Gene3D" id="3.40.190.10">
    <property type="entry name" value="Periplasmic binding protein-like II"/>
    <property type="match status" value="1"/>
</dbReference>
<dbReference type="GO" id="GO:0042884">
    <property type="term" value="P:microcin transport"/>
    <property type="evidence" value="ECO:0007669"/>
    <property type="project" value="TreeGrafter"/>
</dbReference>
<organism evidence="4">
    <name type="scientific">Magnetococcus massalia (strain MO-1)</name>
    <dbReference type="NCBI Taxonomy" id="451514"/>
    <lineage>
        <taxon>Bacteria</taxon>
        <taxon>Pseudomonadati</taxon>
        <taxon>Pseudomonadota</taxon>
        <taxon>Magnetococcia</taxon>
        <taxon>Magnetococcales</taxon>
        <taxon>Magnetococcaceae</taxon>
        <taxon>Magnetococcus</taxon>
    </lineage>
</organism>
<dbReference type="Pfam" id="PF00496">
    <property type="entry name" value="SBP_bac_5"/>
    <property type="match status" value="1"/>
</dbReference>
<evidence type="ECO:0000313" key="4">
    <source>
        <dbReference type="EMBL" id="CRH04955.1"/>
    </source>
</evidence>
<dbReference type="PIRSF" id="PIRSF002741">
    <property type="entry name" value="MppA"/>
    <property type="match status" value="1"/>
</dbReference>
<sequence>MVIMKKTVFLPLLLLLLHFSLPSFAGHGLSRWGDLKYPAGFSHFDYVNPNAPVGGEVTLWSLGGFDKMNPFTLKGEAPSMLSALVFETLAESALDEPFSQYQLLAKDVSVAEDGMSVSYQLNPKARFSDGTPLTSADVIFSLKTLKSKKAHPHYASYWRDVKEAVADGPHRVTFHFSQKNPELPLITGQMPIISQAFFTANPFGEESLTKPIGTGPYLVESLNPGKTITYKRNPNYWGWGIPTRKGMYNFERVTIKYFKDATVALEAFKAGDFDFVHVYHSKQWARDYVGERFDSGQIIKTTLPHRNVQGMQGFIMNTRRPIFNDVRVRKALGLAFDFEWSNKNLFYDQYARTGSYFDNSELAATGKPSAEELKLLEPLRGQLPAAVFGEAINPPKVEGKRGLRNNLRRAVKLLKAAGYRMGKGRQLVAENGKPFVIDVVLVQPGFERILAPYAANLKKLGITLKYRTVDASLYQRRIRAFDFDMVVGSFGQSLSPGNEQRGMWHSQSADQEGSRNLIGLKDPAIDQLVEHIIYAKDRASLLTAVHALDRVLRAGHYVIPNWHIPYHRLAFWDKFAKPAKMPLYYQPDSWLMSWWAKEAEK</sequence>
<evidence type="ECO:0000256" key="2">
    <source>
        <dbReference type="SAM" id="SignalP"/>
    </source>
</evidence>
<feature type="domain" description="Solute-binding protein family 5" evidence="3">
    <location>
        <begin position="103"/>
        <end position="508"/>
    </location>
</feature>
<reference evidence="4" key="1">
    <citation type="submission" date="2015-04" db="EMBL/GenBank/DDBJ databases">
        <authorList>
            <person name="Syromyatnikov M.Y."/>
            <person name="Popov V.N."/>
        </authorList>
    </citation>
    <scope>NUCLEOTIDE SEQUENCE</scope>
    <source>
        <strain evidence="4">MO-1</strain>
    </source>
</reference>
<dbReference type="InterPro" id="IPR039424">
    <property type="entry name" value="SBP_5"/>
</dbReference>
<feature type="chain" id="PRO_5012729638" evidence="2">
    <location>
        <begin position="26"/>
        <end position="601"/>
    </location>
</feature>
<proteinExistence type="predicted"/>
<dbReference type="EMBL" id="LO017727">
    <property type="protein sequence ID" value="CRH04955.1"/>
    <property type="molecule type" value="Genomic_DNA"/>
</dbReference>
<dbReference type="GO" id="GO:0030288">
    <property type="term" value="C:outer membrane-bounded periplasmic space"/>
    <property type="evidence" value="ECO:0007669"/>
    <property type="project" value="TreeGrafter"/>
</dbReference>
<evidence type="ECO:0000259" key="3">
    <source>
        <dbReference type="Pfam" id="PF00496"/>
    </source>
</evidence>
<evidence type="ECO:0000256" key="1">
    <source>
        <dbReference type="ARBA" id="ARBA00022729"/>
    </source>
</evidence>
<dbReference type="AlphaFoldDB" id="A0A1S7LDI0"/>
<accession>A0A1S7LDI0</accession>
<dbReference type="CDD" id="cd08497">
    <property type="entry name" value="MbnE-like"/>
    <property type="match status" value="1"/>
</dbReference>
<protein>
    <submittedName>
        <fullName evidence="4">Putative oligopeptide transport protein (ABC superfamily, peri_bind)</fullName>
    </submittedName>
</protein>
<dbReference type="Gene3D" id="3.10.105.10">
    <property type="entry name" value="Dipeptide-binding Protein, Domain 3"/>
    <property type="match status" value="1"/>
</dbReference>
<dbReference type="GO" id="GO:0043190">
    <property type="term" value="C:ATP-binding cassette (ABC) transporter complex"/>
    <property type="evidence" value="ECO:0007669"/>
    <property type="project" value="InterPro"/>
</dbReference>
<gene>
    <name evidence="4" type="ORF">MAGMO_0754</name>
</gene>